<evidence type="ECO:0000256" key="1">
    <source>
        <dbReference type="SAM" id="Phobius"/>
    </source>
</evidence>
<keyword evidence="1" id="KW-0812">Transmembrane</keyword>
<dbReference type="EMBL" id="MAEL01000057">
    <property type="protein sequence ID" value="KAF1301461.1"/>
    <property type="molecule type" value="Genomic_DNA"/>
</dbReference>
<reference evidence="2 3" key="1">
    <citation type="submission" date="2016-06" db="EMBL/GenBank/DDBJ databases">
        <title>Four novel species of enterococci isolated from chicken manure.</title>
        <authorList>
            <person name="Van Tyne D."/>
        </authorList>
    </citation>
    <scope>NUCLEOTIDE SEQUENCE [LARGE SCALE GENOMIC DNA]</scope>
    <source>
        <strain evidence="2 3">CU12B</strain>
    </source>
</reference>
<dbReference type="Proteomes" id="UP000782705">
    <property type="component" value="Unassembled WGS sequence"/>
</dbReference>
<name>A0ABQ6YWF7_9ENTE</name>
<organism evidence="2 3">
    <name type="scientific">Candidatus Enterococcus willemsii</name>
    <dbReference type="NCBI Taxonomy" id="1857215"/>
    <lineage>
        <taxon>Bacteria</taxon>
        <taxon>Bacillati</taxon>
        <taxon>Bacillota</taxon>
        <taxon>Bacilli</taxon>
        <taxon>Lactobacillales</taxon>
        <taxon>Enterococcaceae</taxon>
        <taxon>Enterococcus</taxon>
    </lineage>
</organism>
<protein>
    <submittedName>
        <fullName evidence="2">CDP-diglyceride synthetase</fullName>
    </submittedName>
</protein>
<accession>A0ABQ6YWF7</accession>
<sequence>MARFLLTLYITLMAVIFAGVANMVFCKLPIARRFTIPMDGGKTLSDGKRLFGENKTWKGFIGMMILGSLSQIIWGLCLTIVPSLEQYNLFYAAYKNVWQTNSWIGLLLGFAYVLFELPNSFMKRRLDIRPGKTAENRWKWLFVFIDQADSLLGCALVVALLVPITWQQFLGIILVGSGTHIIVNQVLFRFHLRKNPF</sequence>
<dbReference type="PANTHER" id="PTHR39650">
    <property type="entry name" value="CDP-ARCHAEOL SYNTHASE"/>
    <property type="match status" value="1"/>
</dbReference>
<feature type="transmembrane region" description="Helical" evidence="1">
    <location>
        <begin position="6"/>
        <end position="25"/>
    </location>
</feature>
<gene>
    <name evidence="2" type="ORF">BAU17_05940</name>
</gene>
<feature type="transmembrane region" description="Helical" evidence="1">
    <location>
        <begin position="168"/>
        <end position="188"/>
    </location>
</feature>
<evidence type="ECO:0000313" key="3">
    <source>
        <dbReference type="Proteomes" id="UP000782705"/>
    </source>
</evidence>
<dbReference type="Pfam" id="PF01864">
    <property type="entry name" value="CarS-like"/>
    <property type="match status" value="1"/>
</dbReference>
<keyword evidence="1" id="KW-1133">Transmembrane helix</keyword>
<comment type="caution">
    <text evidence="2">The sequence shown here is derived from an EMBL/GenBank/DDBJ whole genome shotgun (WGS) entry which is preliminary data.</text>
</comment>
<proteinExistence type="predicted"/>
<dbReference type="RefSeq" id="WP_231474976.1">
    <property type="nucleotide sequence ID" value="NZ_MAEL01000057.1"/>
</dbReference>
<feature type="transmembrane region" description="Helical" evidence="1">
    <location>
        <begin position="140"/>
        <end position="162"/>
    </location>
</feature>
<keyword evidence="3" id="KW-1185">Reference proteome</keyword>
<feature type="transmembrane region" description="Helical" evidence="1">
    <location>
        <begin position="101"/>
        <end position="119"/>
    </location>
</feature>
<feature type="transmembrane region" description="Helical" evidence="1">
    <location>
        <begin position="59"/>
        <end position="81"/>
    </location>
</feature>
<dbReference type="PANTHER" id="PTHR39650:SF1">
    <property type="entry name" value="CDP-ARCHAEOL SYNTHASE"/>
    <property type="match status" value="1"/>
</dbReference>
<evidence type="ECO:0000313" key="2">
    <source>
        <dbReference type="EMBL" id="KAF1301461.1"/>
    </source>
</evidence>
<keyword evidence="1" id="KW-0472">Membrane</keyword>
<dbReference type="InterPro" id="IPR032690">
    <property type="entry name" value="CarS"/>
</dbReference>